<dbReference type="RefSeq" id="WP_305008568.1">
    <property type="nucleotide sequence ID" value="NZ_JAUQSY010000017.1"/>
</dbReference>
<dbReference type="Proteomes" id="UP001176429">
    <property type="component" value="Unassembled WGS sequence"/>
</dbReference>
<sequence length="143" mass="15716">MPPKLREWAARYLPAEALSLAATLGAAALVWQATGRGAPAALAATWAGNLAFFGTIIGRDVWRARPLSWARAGRVARALLVEFGLAEVLDSFFIRPALLYYVPRWLGHFGWGVVLAKFAADVTFYVPAIIGYEFSRRRGPGRR</sequence>
<keyword evidence="1" id="KW-0812">Transmembrane</keyword>
<feature type="transmembrane region" description="Helical" evidence="1">
    <location>
        <begin position="12"/>
        <end position="31"/>
    </location>
</feature>
<evidence type="ECO:0000313" key="2">
    <source>
        <dbReference type="EMBL" id="MDO7877143.1"/>
    </source>
</evidence>
<feature type="transmembrane region" description="Helical" evidence="1">
    <location>
        <begin position="108"/>
        <end position="134"/>
    </location>
</feature>
<proteinExistence type="predicted"/>
<organism evidence="2 3">
    <name type="scientific">Hymenobacter aranciens</name>
    <dbReference type="NCBI Taxonomy" id="3063996"/>
    <lineage>
        <taxon>Bacteria</taxon>
        <taxon>Pseudomonadati</taxon>
        <taxon>Bacteroidota</taxon>
        <taxon>Cytophagia</taxon>
        <taxon>Cytophagales</taxon>
        <taxon>Hymenobacteraceae</taxon>
        <taxon>Hymenobacter</taxon>
    </lineage>
</organism>
<reference evidence="2" key="1">
    <citation type="submission" date="2023-07" db="EMBL/GenBank/DDBJ databases">
        <authorList>
            <person name="Kim M.K."/>
        </authorList>
    </citation>
    <scope>NUCLEOTIDE SEQUENCE</scope>
    <source>
        <strain evidence="2">ASUV-10-1</strain>
    </source>
</reference>
<accession>A0ABT9BFV0</accession>
<keyword evidence="1" id="KW-0472">Membrane</keyword>
<keyword evidence="3" id="KW-1185">Reference proteome</keyword>
<feature type="transmembrane region" description="Helical" evidence="1">
    <location>
        <begin position="37"/>
        <end position="58"/>
    </location>
</feature>
<evidence type="ECO:0000313" key="3">
    <source>
        <dbReference type="Proteomes" id="UP001176429"/>
    </source>
</evidence>
<feature type="transmembrane region" description="Helical" evidence="1">
    <location>
        <begin position="79"/>
        <end position="102"/>
    </location>
</feature>
<comment type="caution">
    <text evidence="2">The sequence shown here is derived from an EMBL/GenBank/DDBJ whole genome shotgun (WGS) entry which is preliminary data.</text>
</comment>
<evidence type="ECO:0008006" key="4">
    <source>
        <dbReference type="Google" id="ProtNLM"/>
    </source>
</evidence>
<evidence type="ECO:0000256" key="1">
    <source>
        <dbReference type="SAM" id="Phobius"/>
    </source>
</evidence>
<keyword evidence="1" id="KW-1133">Transmembrane helix</keyword>
<dbReference type="EMBL" id="JAUQSY010000017">
    <property type="protein sequence ID" value="MDO7877143.1"/>
    <property type="molecule type" value="Genomic_DNA"/>
</dbReference>
<protein>
    <recommendedName>
        <fullName evidence="4">GtrA family protein</fullName>
    </recommendedName>
</protein>
<gene>
    <name evidence="2" type="ORF">Q5H93_20525</name>
</gene>
<name>A0ABT9BFV0_9BACT</name>